<evidence type="ECO:0000256" key="7">
    <source>
        <dbReference type="ARBA" id="ARBA00023242"/>
    </source>
</evidence>
<feature type="region of interest" description="Disordered" evidence="10">
    <location>
        <begin position="440"/>
        <end position="492"/>
    </location>
</feature>
<name>A0A667XC58_9TELE</name>
<feature type="compositionally biased region" description="Basic residues" evidence="10">
    <location>
        <begin position="151"/>
        <end position="163"/>
    </location>
</feature>
<dbReference type="PROSITE" id="PS00633">
    <property type="entry name" value="BROMODOMAIN_1"/>
    <property type="match status" value="2"/>
</dbReference>
<evidence type="ECO:0000256" key="9">
    <source>
        <dbReference type="PROSITE-ProRule" id="PRU00035"/>
    </source>
</evidence>
<dbReference type="InterPro" id="IPR027353">
    <property type="entry name" value="NET_dom"/>
</dbReference>
<proteinExistence type="inferred from homology"/>
<feature type="compositionally biased region" description="Low complexity" evidence="10">
    <location>
        <begin position="635"/>
        <end position="659"/>
    </location>
</feature>
<evidence type="ECO:0000313" key="13">
    <source>
        <dbReference type="Ensembl" id="ENSMMDP00005006516.1"/>
    </source>
</evidence>
<feature type="compositionally biased region" description="Low complexity" evidence="10">
    <location>
        <begin position="393"/>
        <end position="409"/>
    </location>
</feature>
<dbReference type="CDD" id="cd05498">
    <property type="entry name" value="Bromo_Brdt_II_like"/>
    <property type="match status" value="1"/>
</dbReference>
<feature type="region of interest" description="Disordered" evidence="10">
    <location>
        <begin position="864"/>
        <end position="889"/>
    </location>
</feature>
<dbReference type="InterPro" id="IPR036427">
    <property type="entry name" value="Bromodomain-like_sf"/>
</dbReference>
<evidence type="ECO:0000256" key="10">
    <source>
        <dbReference type="SAM" id="MobiDB-lite"/>
    </source>
</evidence>
<dbReference type="InParanoid" id="A0A667XC58"/>
<dbReference type="Pfam" id="PF00439">
    <property type="entry name" value="Bromodomain"/>
    <property type="match status" value="2"/>
</dbReference>
<dbReference type="PANTHER" id="PTHR22880">
    <property type="entry name" value="FALZ-RELATED BROMODOMAIN-CONTAINING PROTEINS"/>
    <property type="match status" value="1"/>
</dbReference>
<dbReference type="InterPro" id="IPR038336">
    <property type="entry name" value="NET_sf"/>
</dbReference>
<evidence type="ECO:0000256" key="4">
    <source>
        <dbReference type="ARBA" id="ARBA00023015"/>
    </source>
</evidence>
<keyword evidence="4" id="KW-0805">Transcription regulation</keyword>
<reference evidence="13" key="1">
    <citation type="submission" date="2019-06" db="EMBL/GenBank/DDBJ databases">
        <authorList>
            <consortium name="Wellcome Sanger Institute Data Sharing"/>
        </authorList>
    </citation>
    <scope>NUCLEOTIDE SEQUENCE [LARGE SCALE GENOMIC DNA]</scope>
</reference>
<feature type="region of interest" description="Disordered" evidence="10">
    <location>
        <begin position="1"/>
        <end position="29"/>
    </location>
</feature>
<feature type="compositionally biased region" description="Polar residues" evidence="10">
    <location>
        <begin position="1"/>
        <end position="13"/>
    </location>
</feature>
<dbReference type="GO" id="GO:0006338">
    <property type="term" value="P:chromatin remodeling"/>
    <property type="evidence" value="ECO:0007669"/>
    <property type="project" value="TreeGrafter"/>
</dbReference>
<dbReference type="InterPro" id="IPR018359">
    <property type="entry name" value="Bromodomain_CS"/>
</dbReference>
<dbReference type="SUPFAM" id="SSF47370">
    <property type="entry name" value="Bromodomain"/>
    <property type="match status" value="2"/>
</dbReference>
<evidence type="ECO:0000256" key="6">
    <source>
        <dbReference type="ARBA" id="ARBA00023163"/>
    </source>
</evidence>
<gene>
    <name evidence="13" type="primary">brdt</name>
</gene>
<dbReference type="GO" id="GO:0006355">
    <property type="term" value="P:regulation of DNA-templated transcription"/>
    <property type="evidence" value="ECO:0007669"/>
    <property type="project" value="TreeGrafter"/>
</dbReference>
<evidence type="ECO:0000256" key="1">
    <source>
        <dbReference type="ARBA" id="ARBA00004123"/>
    </source>
</evidence>
<evidence type="ECO:0000256" key="8">
    <source>
        <dbReference type="ARBA" id="ARBA00044509"/>
    </source>
</evidence>
<feature type="region of interest" description="Disordered" evidence="10">
    <location>
        <begin position="135"/>
        <end position="167"/>
    </location>
</feature>
<dbReference type="Gene3D" id="1.20.920.10">
    <property type="entry name" value="Bromodomain-like"/>
    <property type="match status" value="2"/>
</dbReference>
<dbReference type="PROSITE" id="PS51525">
    <property type="entry name" value="NET"/>
    <property type="match status" value="1"/>
</dbReference>
<keyword evidence="6" id="KW-0804">Transcription</keyword>
<dbReference type="FunFam" id="1.20.1270.220:FF:000001">
    <property type="entry name" value="bromodomain-containing protein 2 isoform X1"/>
    <property type="match status" value="1"/>
</dbReference>
<dbReference type="Ensembl" id="ENSMMDT00005006687.1">
    <property type="protein sequence ID" value="ENSMMDP00005006516.1"/>
    <property type="gene ID" value="ENSMMDG00005003554.1"/>
</dbReference>
<organism evidence="13 14">
    <name type="scientific">Myripristis murdjan</name>
    <name type="common">pinecone soldierfish</name>
    <dbReference type="NCBI Taxonomy" id="586833"/>
    <lineage>
        <taxon>Eukaryota</taxon>
        <taxon>Metazoa</taxon>
        <taxon>Chordata</taxon>
        <taxon>Craniata</taxon>
        <taxon>Vertebrata</taxon>
        <taxon>Euteleostomi</taxon>
        <taxon>Actinopterygii</taxon>
        <taxon>Neopterygii</taxon>
        <taxon>Teleostei</taxon>
        <taxon>Neoteleostei</taxon>
        <taxon>Acanthomorphata</taxon>
        <taxon>Holocentriformes</taxon>
        <taxon>Holocentridae</taxon>
        <taxon>Myripristis</taxon>
    </lineage>
</organism>
<feature type="region of interest" description="Disordered" evidence="10">
    <location>
        <begin position="593"/>
        <end position="670"/>
    </location>
</feature>
<dbReference type="FunFam" id="1.20.920.10:FF:000003">
    <property type="entry name" value="Bromodomain-containing protein 2"/>
    <property type="match status" value="1"/>
</dbReference>
<dbReference type="PRINTS" id="PR00503">
    <property type="entry name" value="BROMODOMAIN"/>
</dbReference>
<feature type="compositionally biased region" description="Basic and acidic residues" evidence="10">
    <location>
        <begin position="372"/>
        <end position="392"/>
    </location>
</feature>
<reference evidence="13" key="2">
    <citation type="submission" date="2025-08" db="UniProtKB">
        <authorList>
            <consortium name="Ensembl"/>
        </authorList>
    </citation>
    <scope>IDENTIFICATION</scope>
</reference>
<comment type="subcellular location">
    <subcellularLocation>
        <location evidence="1">Nucleus</location>
    </subcellularLocation>
</comment>
<feature type="compositionally biased region" description="Basic residues" evidence="10">
    <location>
        <begin position="443"/>
        <end position="458"/>
    </location>
</feature>
<feature type="region of interest" description="Disordered" evidence="10">
    <location>
        <begin position="372"/>
        <end position="416"/>
    </location>
</feature>
<evidence type="ECO:0000256" key="3">
    <source>
        <dbReference type="ARBA" id="ARBA00022853"/>
    </source>
</evidence>
<dbReference type="InterPro" id="IPR050935">
    <property type="entry name" value="Bromo_chromatin_reader"/>
</dbReference>
<dbReference type="FunCoup" id="A0A667XC58">
    <property type="interactions" value="312"/>
</dbReference>
<accession>A0A667XC58</accession>
<keyword evidence="5 9" id="KW-0103">Bromodomain</keyword>
<keyword evidence="2" id="KW-0677">Repeat</keyword>
<protein>
    <submittedName>
        <fullName evidence="13">Bromodomain, testis-specific</fullName>
    </submittedName>
</protein>
<reference evidence="13" key="3">
    <citation type="submission" date="2025-09" db="UniProtKB">
        <authorList>
            <consortium name="Ensembl"/>
        </authorList>
    </citation>
    <scope>IDENTIFICATION</scope>
</reference>
<dbReference type="GO" id="GO:0005634">
    <property type="term" value="C:nucleus"/>
    <property type="evidence" value="ECO:0007669"/>
    <property type="project" value="UniProtKB-SubCell"/>
</dbReference>
<dbReference type="InterPro" id="IPR001487">
    <property type="entry name" value="Bromodomain"/>
</dbReference>
<feature type="domain" description="NET" evidence="12">
    <location>
        <begin position="499"/>
        <end position="581"/>
    </location>
</feature>
<keyword evidence="14" id="KW-1185">Reference proteome</keyword>
<dbReference type="Gene3D" id="1.20.1270.220">
    <property type="match status" value="1"/>
</dbReference>
<dbReference type="Proteomes" id="UP000472263">
    <property type="component" value="Chromosome 4"/>
</dbReference>
<dbReference type="OrthoDB" id="21449at2759"/>
<evidence type="ECO:0000259" key="12">
    <source>
        <dbReference type="PROSITE" id="PS51525"/>
    </source>
</evidence>
<keyword evidence="3" id="KW-0156">Chromatin regulator</keyword>
<dbReference type="CDD" id="cd05497">
    <property type="entry name" value="Bromo_Brdt_I_like"/>
    <property type="match status" value="1"/>
</dbReference>
<evidence type="ECO:0000259" key="11">
    <source>
        <dbReference type="PROSITE" id="PS50014"/>
    </source>
</evidence>
<dbReference type="Pfam" id="PF17035">
    <property type="entry name" value="BET"/>
    <property type="match status" value="1"/>
</dbReference>
<evidence type="ECO:0000256" key="5">
    <source>
        <dbReference type="ARBA" id="ARBA00023117"/>
    </source>
</evidence>
<dbReference type="GeneTree" id="ENSGT00940000166414"/>
<dbReference type="InterPro" id="IPR031354">
    <property type="entry name" value="BRD4_CDT"/>
</dbReference>
<dbReference type="InterPro" id="IPR043509">
    <property type="entry name" value="Bromo_Brdt_II"/>
</dbReference>
<dbReference type="InterPro" id="IPR043508">
    <property type="entry name" value="Bromo_Brdt_I"/>
</dbReference>
<dbReference type="Pfam" id="PF17105">
    <property type="entry name" value="BRD4_CDT"/>
    <property type="match status" value="1"/>
</dbReference>
<feature type="region of interest" description="Disordered" evidence="10">
    <location>
        <begin position="235"/>
        <end position="256"/>
    </location>
</feature>
<comment type="similarity">
    <text evidence="8">Belongs to the BET family.</text>
</comment>
<dbReference type="PANTHER" id="PTHR22880:SF143">
    <property type="entry name" value="BROMODOMAIN-CONTAINING PROTEIN 4"/>
    <property type="match status" value="1"/>
</dbReference>
<dbReference type="GO" id="GO:0000785">
    <property type="term" value="C:chromatin"/>
    <property type="evidence" value="ECO:0007669"/>
    <property type="project" value="TreeGrafter"/>
</dbReference>
<dbReference type="FunFam" id="1.20.920.10:FF:000002">
    <property type="entry name" value="Bromodomain-containing protein 4"/>
    <property type="match status" value="1"/>
</dbReference>
<dbReference type="AlphaFoldDB" id="A0A667XC58"/>
<keyword evidence="7" id="KW-0539">Nucleus</keyword>
<feature type="domain" description="Bromo" evidence="11">
    <location>
        <begin position="46"/>
        <end position="118"/>
    </location>
</feature>
<sequence length="981" mass="110010">MSDMKISQTPTVSGNPPPPEIINPKKPGRSTNQLQYLEKVVVRALWRHQFSWPFRQPVDAVALRLPDYYTIIKNPMDLGTIKKRLQNNYYWKGLECIQDLNTMFNNCYTYNQPGDDIVFMAKTLHKTFSHKVAQMPQEESELSASTTKIPGKGKKTGAVKPRPHSPVSEVVVQQTVTVIPPDALHSIPPNRLSTQIDATIKKGFKRKADGTSSPTSAVSSCELSVERSAACKLSSTRGSGRTIKPPRKSLPDSPCVAKKPKLSAQLKYCELILKEMFSNRHSAYAWPFYTPVDADALGLHDYHDIIKQPMDLGTIRKKMDQRKYTNAQEFSADVRLMFSNCYKYNPPSHEIVFMARKLQDVFEARYSKIPEEPQRRFSTGERVEKGKGDRPESSSTTSSSESDSSSDSESSAEERALKLASLEEQLKAVSNQLQRLTQVPLLKPKKKEKLKKDRRSKKKDILEQKNKSSKSKSNVAKMVHSKGSTLHGKKHSIQGAPFKSEVEPPAIPMTYSEKKQLSLDINKLPGDKLGKLVDVIQARESSLQHVSPEEVEIDFEKLKPSTLRAVQRFVMRCLRKLSNSVDKKKLVKPLGAMQTGKLKDARRSLTASKEQNLAKKKKSVGEPLSSHGHMPHLCDSSSPSFSSNSSSNDSSTSDISDSESVPKTKKLKSKDVCQKAKIKLKVKPAAHSTQISETKIKASMKTSQPRPAVQSLVAEIKEHTSQLHADQSHDELILSPPDLSAVLSPLSSPPEMLMVWVHNRLEQCPLLSPLQDSPLQPKDEGKCDFRWSEDLLDSHTTNVFDTNTANKSAEDVKSELPKKDIVLKNADSWAKLIKESTVTPTIIKSSKENFQLFRKVAMEKEEREKALKKKQMNANREREASENSSLLGPDTAEKNLQFAEEDPDSPEILCTETTLDVPKDVKPQRSSSPVTTELLTAQISVDAEREMARKKEQERRRREAMCSIDMSMQSDIMASFELNLD</sequence>
<evidence type="ECO:0000256" key="2">
    <source>
        <dbReference type="ARBA" id="ARBA00022737"/>
    </source>
</evidence>
<dbReference type="PROSITE" id="PS50014">
    <property type="entry name" value="BROMODOMAIN_2"/>
    <property type="match status" value="2"/>
</dbReference>
<dbReference type="SMART" id="SM00297">
    <property type="entry name" value="BROMO"/>
    <property type="match status" value="2"/>
</dbReference>
<feature type="domain" description="Bromo" evidence="11">
    <location>
        <begin position="280"/>
        <end position="352"/>
    </location>
</feature>
<evidence type="ECO:0000313" key="14">
    <source>
        <dbReference type="Proteomes" id="UP000472263"/>
    </source>
</evidence>